<dbReference type="SUPFAM" id="SSF69065">
    <property type="entry name" value="RNase III domain-like"/>
    <property type="match status" value="1"/>
</dbReference>
<name>A0A6N7IZ17_9FIRM</name>
<dbReference type="Gene3D" id="1.10.1520.10">
    <property type="entry name" value="Ribonuclease III domain"/>
    <property type="match status" value="1"/>
</dbReference>
<dbReference type="PANTHER" id="PTHR34276:SF1">
    <property type="entry name" value="MINI-RIBONUCLEASE 3"/>
    <property type="match status" value="1"/>
</dbReference>
<gene>
    <name evidence="6" type="primary">mrnC</name>
    <name evidence="8" type="ORF">FRC54_06665</name>
</gene>
<dbReference type="EC" id="3.1.26.-" evidence="6"/>
<evidence type="ECO:0000313" key="9">
    <source>
        <dbReference type="Proteomes" id="UP000460257"/>
    </source>
</evidence>
<dbReference type="Pfam" id="PF00636">
    <property type="entry name" value="Ribonuclease_3"/>
    <property type="match status" value="1"/>
</dbReference>
<reference evidence="8" key="1">
    <citation type="journal article" date="2020" name="Appl. Environ. Microbiol.">
        <title>Medium-Chain Fatty Acid Synthesis by 'Candidatus Weimeria bifida' gen. nov., sp. nov., and 'Candidatus Pseudoramibacter fermentans' sp. nov.</title>
        <authorList>
            <person name="Scarborough M.J."/>
            <person name="Myers K.S."/>
            <person name="Donohue T.J."/>
            <person name="Noguera D.R."/>
        </authorList>
    </citation>
    <scope>NUCLEOTIDE SEQUENCE</scope>
    <source>
        <strain evidence="8">LCO1.1</strain>
    </source>
</reference>
<dbReference type="Proteomes" id="UP000460257">
    <property type="component" value="Unassembled WGS sequence"/>
</dbReference>
<comment type="function">
    <text evidence="6">Involved in correct processing of both the 5' and 3' ends of 23S rRNA precursor. Processes 30S rRNA precursor transcript even in absence of ribonuclease 3 (Rnc); Rnc processes 30S rRNA into smaller rRNA precursors.</text>
</comment>
<dbReference type="InterPro" id="IPR000999">
    <property type="entry name" value="RNase_III_dom"/>
</dbReference>
<keyword evidence="5 6" id="KW-0378">Hydrolase</keyword>
<keyword evidence="1 6" id="KW-0690">Ribosome biogenesis</keyword>
<comment type="caution">
    <text evidence="8">The sequence shown here is derived from an EMBL/GenBank/DDBJ whole genome shotgun (WGS) entry which is preliminary data.</text>
</comment>
<keyword evidence="4 6" id="KW-0255">Endonuclease</keyword>
<dbReference type="GO" id="GO:0004525">
    <property type="term" value="F:ribonuclease III activity"/>
    <property type="evidence" value="ECO:0007669"/>
    <property type="project" value="InterPro"/>
</dbReference>
<keyword evidence="3 6" id="KW-0540">Nuclease</keyword>
<comment type="subcellular location">
    <subcellularLocation>
        <location evidence="6">Cytoplasm</location>
    </subcellularLocation>
</comment>
<keyword evidence="9" id="KW-1185">Reference proteome</keyword>
<feature type="domain" description="RNase III" evidence="7">
    <location>
        <begin position="26"/>
        <end position="122"/>
    </location>
</feature>
<comment type="similarity">
    <text evidence="6">Belongs to the MrnC RNase family.</text>
</comment>
<dbReference type="GO" id="GO:0019843">
    <property type="term" value="F:rRNA binding"/>
    <property type="evidence" value="ECO:0007669"/>
    <property type="project" value="UniProtKB-UniRule"/>
</dbReference>
<dbReference type="InterPro" id="IPR008226">
    <property type="entry name" value="Mini3_fam"/>
</dbReference>
<comment type="cofactor">
    <cofactor evidence="6">
        <name>Mg(2+)</name>
        <dbReference type="ChEBI" id="CHEBI:18420"/>
    </cofactor>
</comment>
<dbReference type="HAMAP" id="MF_01468">
    <property type="entry name" value="RNase_Mini_III"/>
    <property type="match status" value="1"/>
</dbReference>
<keyword evidence="6" id="KW-0460">Magnesium</keyword>
<dbReference type="AlphaFoldDB" id="A0A6N7IZ17"/>
<accession>A0A6N7IZ17</accession>
<protein>
    <recommendedName>
        <fullName evidence="6">Mini-ribonuclease 3</fullName>
        <shortName evidence="6">Mini-3</shortName>
        <shortName evidence="6">Mini-RNase 3</shortName>
        <ecNumber evidence="6">3.1.26.-</ecNumber>
    </recommendedName>
    <alternativeName>
        <fullName evidence="6">Mini-RNase III</fullName>
        <shortName evidence="6">Mini-III</shortName>
    </alternativeName>
</protein>
<evidence type="ECO:0000256" key="3">
    <source>
        <dbReference type="ARBA" id="ARBA00022722"/>
    </source>
</evidence>
<proteinExistence type="inferred from homology"/>
<dbReference type="GO" id="GO:0005737">
    <property type="term" value="C:cytoplasm"/>
    <property type="evidence" value="ECO:0007669"/>
    <property type="project" value="UniProtKB-SubCell"/>
</dbReference>
<comment type="subunit">
    <text evidence="6">Homodimer.</text>
</comment>
<evidence type="ECO:0000313" key="8">
    <source>
        <dbReference type="EMBL" id="MQN01588.1"/>
    </source>
</evidence>
<dbReference type="PANTHER" id="PTHR34276">
    <property type="entry name" value="MINI-RIBONUCLEASE 3"/>
    <property type="match status" value="1"/>
</dbReference>
<feature type="active site" evidence="6">
    <location>
        <position position="32"/>
    </location>
</feature>
<organism evidence="8 9">
    <name type="scientific">Candidatus Weimeria bifida</name>
    <dbReference type="NCBI Taxonomy" id="2599074"/>
    <lineage>
        <taxon>Bacteria</taxon>
        <taxon>Bacillati</taxon>
        <taxon>Bacillota</taxon>
        <taxon>Clostridia</taxon>
        <taxon>Lachnospirales</taxon>
        <taxon>Lachnospiraceae</taxon>
        <taxon>Candidatus Weimeria</taxon>
    </lineage>
</organism>
<keyword evidence="6" id="KW-0699">rRNA-binding</keyword>
<evidence type="ECO:0000256" key="1">
    <source>
        <dbReference type="ARBA" id="ARBA00022517"/>
    </source>
</evidence>
<dbReference type="InterPro" id="IPR036389">
    <property type="entry name" value="RNase_III_sf"/>
</dbReference>
<evidence type="ECO:0000256" key="2">
    <source>
        <dbReference type="ARBA" id="ARBA00022552"/>
    </source>
</evidence>
<keyword evidence="6" id="KW-0963">Cytoplasm</keyword>
<dbReference type="GO" id="GO:0006364">
    <property type="term" value="P:rRNA processing"/>
    <property type="evidence" value="ECO:0007669"/>
    <property type="project" value="UniProtKB-UniRule"/>
</dbReference>
<evidence type="ECO:0000256" key="4">
    <source>
        <dbReference type="ARBA" id="ARBA00022759"/>
    </source>
</evidence>
<evidence type="ECO:0000256" key="6">
    <source>
        <dbReference type="HAMAP-Rule" id="MF_01468"/>
    </source>
</evidence>
<sequence>MEESISAIRSTFGIAERDIRTYSPLTLAFLGDGVFEIVIRSIVVAGRNVSPSRLHNASAHIVKAESQRKITEAIEPLLSDDEADILRRGRNAKSYTHSKNASVSDYRMATGFEALLGYLYLLGKDERILFLIKQGLELTGLFKDHTGEFEEINHA</sequence>
<dbReference type="EMBL" id="VOGC01000006">
    <property type="protein sequence ID" value="MQN01588.1"/>
    <property type="molecule type" value="Genomic_DNA"/>
</dbReference>
<evidence type="ECO:0000256" key="5">
    <source>
        <dbReference type="ARBA" id="ARBA00022801"/>
    </source>
</evidence>
<keyword evidence="2 6" id="KW-0698">rRNA processing</keyword>
<keyword evidence="6" id="KW-0694">RNA-binding</keyword>
<evidence type="ECO:0000259" key="7">
    <source>
        <dbReference type="Pfam" id="PF00636"/>
    </source>
</evidence>